<gene>
    <name evidence="2" type="ORF">HH212_14510</name>
</gene>
<protein>
    <recommendedName>
        <fullName evidence="4">Transmembrane protein</fullName>
    </recommendedName>
</protein>
<accession>A0A7Z2VXW9</accession>
<evidence type="ECO:0000313" key="3">
    <source>
        <dbReference type="Proteomes" id="UP000502415"/>
    </source>
</evidence>
<organism evidence="2 3">
    <name type="scientific">Massilia forsythiae</name>
    <dbReference type="NCBI Taxonomy" id="2728020"/>
    <lineage>
        <taxon>Bacteria</taxon>
        <taxon>Pseudomonadati</taxon>
        <taxon>Pseudomonadota</taxon>
        <taxon>Betaproteobacteria</taxon>
        <taxon>Burkholderiales</taxon>
        <taxon>Oxalobacteraceae</taxon>
        <taxon>Telluria group</taxon>
        <taxon>Massilia</taxon>
    </lineage>
</organism>
<keyword evidence="3" id="KW-1185">Reference proteome</keyword>
<keyword evidence="1" id="KW-0732">Signal</keyword>
<dbReference type="PROSITE" id="PS51257">
    <property type="entry name" value="PROKAR_LIPOPROTEIN"/>
    <property type="match status" value="1"/>
</dbReference>
<evidence type="ECO:0000313" key="2">
    <source>
        <dbReference type="EMBL" id="QJE01095.1"/>
    </source>
</evidence>
<feature type="signal peptide" evidence="1">
    <location>
        <begin position="1"/>
        <end position="29"/>
    </location>
</feature>
<dbReference type="AlphaFoldDB" id="A0A7Z2VXW9"/>
<sequence>MPRVRSGAILQSRRRTLLGAVLLGSALLAACGIAAGAPAKRNAREAAKEKEVREKEAREKEARDGGYRFAVIGHSFVDGDEARLKQSIAASDDKPTAFVVVAGIKGAGEACSDKLYQRRRNLIEEAPKPMVVLPAGSDWTECRNTAGRTNAIERLNRVRELFFPEASTLGTHKLALTRQSMSPRFRSYAENAHWSVGKVLYATVNLPANNNHYLTDAGRNSEYEDRLVANRFWLNRLFAIARRDKLEAVVLFSEGDLKALSQPTGLRALLRRAVPPGHDGFAETRRLVLSLAQKFPGKVLMVDANRLEKGAHPAIEWRDNVGHLSTGPGELEVDVDPAGKTLFALAVPEK</sequence>
<evidence type="ECO:0008006" key="4">
    <source>
        <dbReference type="Google" id="ProtNLM"/>
    </source>
</evidence>
<dbReference type="KEGG" id="mfy:HH212_14510"/>
<reference evidence="2 3" key="1">
    <citation type="submission" date="2020-04" db="EMBL/GenBank/DDBJ databases">
        <title>Genome sequencing of novel species.</title>
        <authorList>
            <person name="Heo J."/>
            <person name="Kim S.-J."/>
            <person name="Kim J.-S."/>
            <person name="Hong S.-B."/>
            <person name="Kwon S.-W."/>
        </authorList>
    </citation>
    <scope>NUCLEOTIDE SEQUENCE [LARGE SCALE GENOMIC DNA]</scope>
    <source>
        <strain evidence="2 3">GN2-R2</strain>
    </source>
</reference>
<dbReference type="EMBL" id="CP051685">
    <property type="protein sequence ID" value="QJE01095.1"/>
    <property type="molecule type" value="Genomic_DNA"/>
</dbReference>
<feature type="chain" id="PRO_5030989643" description="Transmembrane protein" evidence="1">
    <location>
        <begin position="30"/>
        <end position="350"/>
    </location>
</feature>
<dbReference type="RefSeq" id="WP_170203124.1">
    <property type="nucleotide sequence ID" value="NZ_CP051685.1"/>
</dbReference>
<name>A0A7Z2VXW9_9BURK</name>
<evidence type="ECO:0000256" key="1">
    <source>
        <dbReference type="SAM" id="SignalP"/>
    </source>
</evidence>
<proteinExistence type="predicted"/>
<dbReference type="Proteomes" id="UP000502415">
    <property type="component" value="Chromosome"/>
</dbReference>